<dbReference type="SUPFAM" id="SSF47616">
    <property type="entry name" value="GST C-terminal domain-like"/>
    <property type="match status" value="1"/>
</dbReference>
<dbReference type="PIRSF" id="PIRSF015753">
    <property type="entry name" value="GST"/>
    <property type="match status" value="1"/>
</dbReference>
<evidence type="ECO:0000256" key="2">
    <source>
        <dbReference type="PIRSR" id="PIRSR015753-2"/>
    </source>
</evidence>
<dbReference type="InterPro" id="IPR010987">
    <property type="entry name" value="Glutathione-S-Trfase_C-like"/>
</dbReference>
<dbReference type="InterPro" id="IPR004045">
    <property type="entry name" value="Glutathione_S-Trfase_N"/>
</dbReference>
<evidence type="ECO:0000256" key="3">
    <source>
        <dbReference type="PIRSR" id="PIRSR015753-3"/>
    </source>
</evidence>
<keyword evidence="6" id="KW-1185">Reference proteome</keyword>
<comment type="caution">
    <text evidence="5">The sequence shown here is derived from an EMBL/GenBank/DDBJ whole genome shotgun (WGS) entry which is preliminary data.</text>
</comment>
<dbReference type="Pfam" id="PF13409">
    <property type="entry name" value="GST_N_2"/>
    <property type="match status" value="1"/>
</dbReference>
<dbReference type="InterPro" id="IPR047047">
    <property type="entry name" value="GST_Omega-like_C"/>
</dbReference>
<sequence length="330" mass="38128">MVRSALNEMSDSGAFTRPASTFRNFISRDPNSQFPPESGRYHLYVSYACPWASRCLSYLKIKGLDEAIGFTSVKPIWERTKETDDHMGWVFPASNTEEPDASPDPFNCVKSIRELYELASRNYTGKFTVPVLWDKKCKTIVSNESAEIIRMLNTEFNDIAKNPALDLYPPHLRAQIDEANEWVYEGINNGVYKCGFARKQEPYDEVFFYVAVKHLYEALDKCEEILSKQRYICGNILTEADIRLFVTLIRFDEVYAVHFKCNKKLLREYPNLFNYTKDVYQIPGMSSTVNVQHIKRHYYGSHHTINPFGIIPLGPDIDYSSSHDRARFSA</sequence>
<protein>
    <submittedName>
        <fullName evidence="5">Detected protein of confused Function</fullName>
    </submittedName>
</protein>
<dbReference type="Gene3D" id="3.40.30.10">
    <property type="entry name" value="Glutaredoxin"/>
    <property type="match status" value="1"/>
</dbReference>
<dbReference type="GO" id="GO:0004364">
    <property type="term" value="F:glutathione transferase activity"/>
    <property type="evidence" value="ECO:0007669"/>
    <property type="project" value="InterPro"/>
</dbReference>
<reference evidence="5" key="1">
    <citation type="submission" date="2019-09" db="EMBL/GenBank/DDBJ databases">
        <title>Draft genome information of white flower Hibiscus syriacus.</title>
        <authorList>
            <person name="Kim Y.-M."/>
        </authorList>
    </citation>
    <scope>NUCLEOTIDE SEQUENCE [LARGE SCALE GENOMIC DNA]</scope>
    <source>
        <strain evidence="5">YM2019G1</strain>
    </source>
</reference>
<dbReference type="PROSITE" id="PS50405">
    <property type="entry name" value="GST_CTER"/>
    <property type="match status" value="1"/>
</dbReference>
<dbReference type="SFLD" id="SFLDG01148">
    <property type="entry name" value="Xi_(cytGST)"/>
    <property type="match status" value="1"/>
</dbReference>
<feature type="site" description="Lowers pKa of active site Cys" evidence="3">
    <location>
        <position position="255"/>
    </location>
</feature>
<feature type="binding site" evidence="2">
    <location>
        <begin position="126"/>
        <end position="129"/>
    </location>
    <ligand>
        <name>glutathione</name>
        <dbReference type="ChEBI" id="CHEBI:57925"/>
    </ligand>
</feature>
<feature type="domain" description="GST C-terminal" evidence="4">
    <location>
        <begin position="169"/>
        <end position="308"/>
    </location>
</feature>
<dbReference type="InterPro" id="IPR016639">
    <property type="entry name" value="GST_Omega/GSH"/>
</dbReference>
<dbReference type="Pfam" id="PF13410">
    <property type="entry name" value="GST_C_2"/>
    <property type="match status" value="1"/>
</dbReference>
<evidence type="ECO:0000259" key="4">
    <source>
        <dbReference type="PROSITE" id="PS50405"/>
    </source>
</evidence>
<name>A0A6A3ACV4_HIBSY</name>
<dbReference type="EMBL" id="VEPZ02001028">
    <property type="protein sequence ID" value="KAE8700752.1"/>
    <property type="molecule type" value="Genomic_DNA"/>
</dbReference>
<dbReference type="Gene3D" id="1.20.1050.10">
    <property type="match status" value="1"/>
</dbReference>
<dbReference type="CDD" id="cd03190">
    <property type="entry name" value="GST_C_Omega_like"/>
    <property type="match status" value="1"/>
</dbReference>
<organism evidence="5 6">
    <name type="scientific">Hibiscus syriacus</name>
    <name type="common">Rose of Sharon</name>
    <dbReference type="NCBI Taxonomy" id="106335"/>
    <lineage>
        <taxon>Eukaryota</taxon>
        <taxon>Viridiplantae</taxon>
        <taxon>Streptophyta</taxon>
        <taxon>Embryophyta</taxon>
        <taxon>Tracheophyta</taxon>
        <taxon>Spermatophyta</taxon>
        <taxon>Magnoliopsida</taxon>
        <taxon>eudicotyledons</taxon>
        <taxon>Gunneridae</taxon>
        <taxon>Pentapetalae</taxon>
        <taxon>rosids</taxon>
        <taxon>malvids</taxon>
        <taxon>Malvales</taxon>
        <taxon>Malvaceae</taxon>
        <taxon>Malvoideae</taxon>
        <taxon>Hibiscus</taxon>
    </lineage>
</organism>
<feature type="active site" description="Nucleophile" evidence="1">
    <location>
        <position position="49"/>
    </location>
</feature>
<dbReference type="InterPro" id="IPR036282">
    <property type="entry name" value="Glutathione-S-Trfase_C_sf"/>
</dbReference>
<evidence type="ECO:0000313" key="5">
    <source>
        <dbReference type="EMBL" id="KAE8700752.1"/>
    </source>
</evidence>
<dbReference type="Proteomes" id="UP000436088">
    <property type="component" value="Unassembled WGS sequence"/>
</dbReference>
<proteinExistence type="predicted"/>
<dbReference type="PANTHER" id="PTHR32419:SF6">
    <property type="entry name" value="GLUTATHIONE S-TRANSFERASE OMEGA-LIKE 1-RELATED"/>
    <property type="match status" value="1"/>
</dbReference>
<dbReference type="FunFam" id="1.20.1050.10:FF:000037">
    <property type="entry name" value="Glutathione S-transferase family protein"/>
    <property type="match status" value="1"/>
</dbReference>
<dbReference type="SFLD" id="SFLDG01206">
    <property type="entry name" value="Xi.1"/>
    <property type="match status" value="1"/>
</dbReference>
<feature type="active site" description="Proton donor/acceptor" evidence="1">
    <location>
        <position position="192"/>
    </location>
</feature>
<evidence type="ECO:0000313" key="6">
    <source>
        <dbReference type="Proteomes" id="UP000436088"/>
    </source>
</evidence>
<accession>A0A6A3ACV4</accession>
<evidence type="ECO:0000256" key="1">
    <source>
        <dbReference type="PIRSR" id="PIRSR015753-1"/>
    </source>
</evidence>
<dbReference type="SUPFAM" id="SSF52833">
    <property type="entry name" value="Thioredoxin-like"/>
    <property type="match status" value="1"/>
</dbReference>
<dbReference type="AlphaFoldDB" id="A0A6A3ACV4"/>
<feature type="binding site" evidence="2">
    <location>
        <begin position="144"/>
        <end position="145"/>
    </location>
    <ligand>
        <name>glutathione</name>
        <dbReference type="ChEBI" id="CHEBI:57925"/>
    </ligand>
</feature>
<dbReference type="FunFam" id="3.40.30.10:FF:000198">
    <property type="entry name" value="Glutathione S-transferase family protein"/>
    <property type="match status" value="1"/>
</dbReference>
<dbReference type="SFLD" id="SFLDS00019">
    <property type="entry name" value="Glutathione_Transferase_(cytos"/>
    <property type="match status" value="1"/>
</dbReference>
<dbReference type="InterPro" id="IPR036249">
    <property type="entry name" value="Thioredoxin-like_sf"/>
</dbReference>
<feature type="site" description="Lowers pKa of active site Cys" evidence="3">
    <location>
        <position position="298"/>
    </location>
</feature>
<dbReference type="InterPro" id="IPR040079">
    <property type="entry name" value="Glutathione_S-Trfase"/>
</dbReference>
<dbReference type="GO" id="GO:0005737">
    <property type="term" value="C:cytoplasm"/>
    <property type="evidence" value="ECO:0007669"/>
    <property type="project" value="TreeGrafter"/>
</dbReference>
<gene>
    <name evidence="5" type="ORF">F3Y22_tig00110556pilonHSYRG00690</name>
</gene>
<dbReference type="PANTHER" id="PTHR32419">
    <property type="entry name" value="GLUTATHIONYL-HYDROQUINONE REDUCTASE"/>
    <property type="match status" value="1"/>
</dbReference>
<feature type="binding site" evidence="2">
    <location>
        <position position="89"/>
    </location>
    <ligand>
        <name>glutathione</name>
        <dbReference type="ChEBI" id="CHEBI:57925"/>
    </ligand>
</feature>